<comment type="similarity">
    <text evidence="1 7">Belongs to the peptidase S10 family.</text>
</comment>
<dbReference type="EMBL" id="HBFR01022401">
    <property type="protein sequence ID" value="CAD8888885.1"/>
    <property type="molecule type" value="Transcribed_RNA"/>
</dbReference>
<dbReference type="Pfam" id="PF00450">
    <property type="entry name" value="Peptidase_S10"/>
    <property type="match status" value="1"/>
</dbReference>
<evidence type="ECO:0000256" key="4">
    <source>
        <dbReference type="ARBA" id="ARBA00022729"/>
    </source>
</evidence>
<evidence type="ECO:0000256" key="1">
    <source>
        <dbReference type="ARBA" id="ARBA00009431"/>
    </source>
</evidence>
<name>A0A7S1BL93_9STRA</name>
<dbReference type="InterPro" id="IPR001563">
    <property type="entry name" value="Peptidase_S10"/>
</dbReference>
<keyword evidence="3 7" id="KW-0645">Protease</keyword>
<accession>A0A7S1BL93</accession>
<protein>
    <recommendedName>
        <fullName evidence="7">Carboxypeptidase</fullName>
        <ecNumber evidence="7">3.4.16.-</ecNumber>
    </recommendedName>
</protein>
<evidence type="ECO:0000256" key="3">
    <source>
        <dbReference type="ARBA" id="ARBA00022670"/>
    </source>
</evidence>
<dbReference type="GO" id="GO:0006508">
    <property type="term" value="P:proteolysis"/>
    <property type="evidence" value="ECO:0007669"/>
    <property type="project" value="UniProtKB-KW"/>
</dbReference>
<dbReference type="GO" id="GO:0004185">
    <property type="term" value="F:serine-type carboxypeptidase activity"/>
    <property type="evidence" value="ECO:0007669"/>
    <property type="project" value="UniProtKB-UniRule"/>
</dbReference>
<dbReference type="PANTHER" id="PTHR11802:SF3">
    <property type="entry name" value="RETINOID-INDUCIBLE SERINE CARBOXYPEPTIDASE"/>
    <property type="match status" value="1"/>
</dbReference>
<evidence type="ECO:0000256" key="7">
    <source>
        <dbReference type="RuleBase" id="RU361156"/>
    </source>
</evidence>
<organism evidence="8">
    <name type="scientific">Corethron hystrix</name>
    <dbReference type="NCBI Taxonomy" id="216773"/>
    <lineage>
        <taxon>Eukaryota</taxon>
        <taxon>Sar</taxon>
        <taxon>Stramenopiles</taxon>
        <taxon>Ochrophyta</taxon>
        <taxon>Bacillariophyta</taxon>
        <taxon>Coscinodiscophyceae</taxon>
        <taxon>Corethrophycidae</taxon>
        <taxon>Corethrales</taxon>
        <taxon>Corethraceae</taxon>
        <taxon>Corethron</taxon>
    </lineage>
</organism>
<evidence type="ECO:0000256" key="6">
    <source>
        <dbReference type="ARBA" id="ARBA00023180"/>
    </source>
</evidence>
<keyword evidence="4 7" id="KW-0732">Signal</keyword>
<keyword evidence="6" id="KW-0325">Glycoprotein</keyword>
<feature type="signal peptide" evidence="7">
    <location>
        <begin position="1"/>
        <end position="23"/>
    </location>
</feature>
<feature type="chain" id="PRO_5031598429" description="Carboxypeptidase" evidence="7">
    <location>
        <begin position="24"/>
        <end position="548"/>
    </location>
</feature>
<evidence type="ECO:0000256" key="5">
    <source>
        <dbReference type="ARBA" id="ARBA00022801"/>
    </source>
</evidence>
<evidence type="ECO:0000256" key="2">
    <source>
        <dbReference type="ARBA" id="ARBA00022645"/>
    </source>
</evidence>
<dbReference type="AlphaFoldDB" id="A0A7S1BL93"/>
<dbReference type="PANTHER" id="PTHR11802">
    <property type="entry name" value="SERINE PROTEASE FAMILY S10 SERINE CARBOXYPEPTIDASE"/>
    <property type="match status" value="1"/>
</dbReference>
<keyword evidence="5 7" id="KW-0378">Hydrolase</keyword>
<dbReference type="Gene3D" id="3.40.50.1820">
    <property type="entry name" value="alpha/beta hydrolase"/>
    <property type="match status" value="1"/>
</dbReference>
<proteinExistence type="inferred from homology"/>
<dbReference type="SUPFAM" id="SSF53474">
    <property type="entry name" value="alpha/beta-Hydrolases"/>
    <property type="match status" value="1"/>
</dbReference>
<reference evidence="8" key="1">
    <citation type="submission" date="2021-01" db="EMBL/GenBank/DDBJ databases">
        <authorList>
            <person name="Corre E."/>
            <person name="Pelletier E."/>
            <person name="Niang G."/>
            <person name="Scheremetjew M."/>
            <person name="Finn R."/>
            <person name="Kale V."/>
            <person name="Holt S."/>
            <person name="Cochrane G."/>
            <person name="Meng A."/>
            <person name="Brown T."/>
            <person name="Cohen L."/>
        </authorList>
    </citation>
    <scope>NUCLEOTIDE SEQUENCE</scope>
    <source>
        <strain evidence="8">308</strain>
    </source>
</reference>
<dbReference type="InterPro" id="IPR018202">
    <property type="entry name" value="Ser_caboxypep_ser_AS"/>
</dbReference>
<keyword evidence="2 7" id="KW-0121">Carboxypeptidase</keyword>
<sequence>MKATTILYRLTSALLLLSPTASSFGPFLPNKIRGTKLSMTENAKKTEEPAAKPDAADNPLNTKRFESEHTMGDGENALKYKAVADWITLRKINKPVAEMFFTAYFLQPGDASRPITFVFNGGPGAASAYMHMGALGPKRVSLGTNGELPPPPTKVVDNDETWLGFTDLVFIDPIGTGFSRSLDRSKKAKEAEETEGKGPQENAEFWDIDRDLSSLGEFIRRFLSSNGRWSSPVFIAGESYGGYRVAKLARRLQDGLGVGLNGAILISPAIEVDALTGNDYDLTYWLETVPAYAATALHHKRGDHGEKSLEEVLADAEAFARDDLSRWLIMGSVLGSAEIDRIAQRMSNLIGIDAAVLLRSNGRIDSTTYVRELLRDERRLCGHYDASLTTTDPYPDRPTYQGPDPTLAAIDRYYTGAIHQHLLGTLGVESDLDYQLLRLDINGKWKDDKRKHVFDKTQGAMDDLRYGMSLNEHMKVFVCHGVYDLVTPYFHSERLVGLMKLTEEQRERSMTTRHYEGGHMFYSWDESRRAFRNDIQKLYAEATGSVDV</sequence>
<dbReference type="EC" id="3.4.16.-" evidence="7"/>
<evidence type="ECO:0000313" key="8">
    <source>
        <dbReference type="EMBL" id="CAD8888885.1"/>
    </source>
</evidence>
<dbReference type="PROSITE" id="PS00131">
    <property type="entry name" value="CARBOXYPEPT_SER_SER"/>
    <property type="match status" value="1"/>
</dbReference>
<dbReference type="InterPro" id="IPR029058">
    <property type="entry name" value="AB_hydrolase_fold"/>
</dbReference>
<gene>
    <name evidence="8" type="ORF">CHYS00102_LOCUS16085</name>
</gene>